<dbReference type="Gene3D" id="3.30.1320.10">
    <property type="match status" value="1"/>
</dbReference>
<dbReference type="EMBL" id="CAUEEQ010000225">
    <property type="protein sequence ID" value="CAJ0916175.1"/>
    <property type="molecule type" value="Genomic_DNA"/>
</dbReference>
<evidence type="ECO:0000256" key="6">
    <source>
        <dbReference type="SAM" id="MobiDB-lite"/>
    </source>
</evidence>
<proteinExistence type="inferred from homology"/>
<keyword evidence="3" id="KW-0687">Ribonucleoprotein</keyword>
<evidence type="ECO:0000256" key="2">
    <source>
        <dbReference type="ARBA" id="ARBA00022980"/>
    </source>
</evidence>
<comment type="similarity">
    <text evidence="1">Belongs to the bacterial ribosomal protein bS16 family.</text>
</comment>
<dbReference type="SUPFAM" id="SSF54565">
    <property type="entry name" value="Ribosomal protein S16"/>
    <property type="match status" value="1"/>
</dbReference>
<evidence type="ECO:0000313" key="8">
    <source>
        <dbReference type="Proteomes" id="UP001176940"/>
    </source>
</evidence>
<evidence type="ECO:0000256" key="1">
    <source>
        <dbReference type="ARBA" id="ARBA00006668"/>
    </source>
</evidence>
<dbReference type="Pfam" id="PF00886">
    <property type="entry name" value="Ribosomal_S16"/>
    <property type="match status" value="1"/>
</dbReference>
<feature type="region of interest" description="Disordered" evidence="6">
    <location>
        <begin position="195"/>
        <end position="219"/>
    </location>
</feature>
<feature type="compositionally biased region" description="Basic and acidic residues" evidence="6">
    <location>
        <begin position="208"/>
        <end position="219"/>
    </location>
</feature>
<name>A0ABN9KMP2_9NEOB</name>
<dbReference type="Proteomes" id="UP001176940">
    <property type="component" value="Unassembled WGS sequence"/>
</dbReference>
<organism evidence="7 8">
    <name type="scientific">Ranitomeya imitator</name>
    <name type="common">mimic poison frog</name>
    <dbReference type="NCBI Taxonomy" id="111125"/>
    <lineage>
        <taxon>Eukaryota</taxon>
        <taxon>Metazoa</taxon>
        <taxon>Chordata</taxon>
        <taxon>Craniata</taxon>
        <taxon>Vertebrata</taxon>
        <taxon>Euteleostomi</taxon>
        <taxon>Amphibia</taxon>
        <taxon>Batrachia</taxon>
        <taxon>Anura</taxon>
        <taxon>Neobatrachia</taxon>
        <taxon>Hyloidea</taxon>
        <taxon>Dendrobatidae</taxon>
        <taxon>Dendrobatinae</taxon>
        <taxon>Ranitomeya</taxon>
    </lineage>
</organism>
<keyword evidence="8" id="KW-1185">Reference proteome</keyword>
<sequence>MAGAHSVVLTAQAHCTSHPPGGASSIISTCQLTPPLTGQRGLQHQLVAPGVAENVVSQQQELRTHSAMFVLRYSTTTNRTHTTTTGDNAPLPVLKRYHGGYVVIRMALGGCANRPFYRIVAAHNKRARDGKHLDKLGTYDPLPNVNNEKLVSLNVDRIKYWIACGAHITKPAAKLFGLAGFFPLHPMTITEAERLRKTKEKVAAQSEESTKEEAETPAD</sequence>
<keyword evidence="2" id="KW-0689">Ribosomal protein</keyword>
<evidence type="ECO:0000256" key="3">
    <source>
        <dbReference type="ARBA" id="ARBA00023274"/>
    </source>
</evidence>
<evidence type="ECO:0000313" key="7">
    <source>
        <dbReference type="EMBL" id="CAJ0916175.1"/>
    </source>
</evidence>
<accession>A0ABN9KMP2</accession>
<gene>
    <name evidence="7" type="ORF">RIMI_LOCUS213405</name>
</gene>
<dbReference type="PANTHER" id="PTHR12919:SF20">
    <property type="entry name" value="SMALL RIBOSOMAL SUBUNIT PROTEIN BS16M"/>
    <property type="match status" value="1"/>
</dbReference>
<dbReference type="InterPro" id="IPR000307">
    <property type="entry name" value="Ribosomal_bS16"/>
</dbReference>
<reference evidence="7" key="1">
    <citation type="submission" date="2023-07" db="EMBL/GenBank/DDBJ databases">
        <authorList>
            <person name="Stuckert A."/>
        </authorList>
    </citation>
    <scope>NUCLEOTIDE SEQUENCE</scope>
</reference>
<dbReference type="InterPro" id="IPR023803">
    <property type="entry name" value="Ribosomal_bS16_dom_sf"/>
</dbReference>
<comment type="caution">
    <text evidence="7">The sequence shown here is derived from an EMBL/GenBank/DDBJ whole genome shotgun (WGS) entry which is preliminary data.</text>
</comment>
<dbReference type="PANTHER" id="PTHR12919">
    <property type="entry name" value="30S RIBOSOMAL PROTEIN S16"/>
    <property type="match status" value="1"/>
</dbReference>
<dbReference type="HAMAP" id="MF_00385">
    <property type="entry name" value="Ribosomal_bS16"/>
    <property type="match status" value="1"/>
</dbReference>
<dbReference type="NCBIfam" id="TIGR00002">
    <property type="entry name" value="S16"/>
    <property type="match status" value="1"/>
</dbReference>
<protein>
    <recommendedName>
        <fullName evidence="4">Small ribosomal subunit protein bS16m</fullName>
    </recommendedName>
    <alternativeName>
        <fullName evidence="5">28S ribosomal protein S16, mitochondrial</fullName>
    </alternativeName>
</protein>
<evidence type="ECO:0000256" key="4">
    <source>
        <dbReference type="ARBA" id="ARBA00035263"/>
    </source>
</evidence>
<evidence type="ECO:0000256" key="5">
    <source>
        <dbReference type="ARBA" id="ARBA00035438"/>
    </source>
</evidence>